<keyword evidence="4" id="KW-1185">Reference proteome</keyword>
<dbReference type="Proteomes" id="UP000185221">
    <property type="component" value="Unassembled WGS sequence"/>
</dbReference>
<dbReference type="InterPro" id="IPR037523">
    <property type="entry name" value="VOC_core"/>
</dbReference>
<sequence length="176" mass="19791">MKKQFPIYLFIRAQLFWILLAFARCQTKPNDLQPLTRFNHVYLSVADMDRSIAFYTNAFDLEVAKHVKKLKRTNLDGVSTESDINLAFFRFPGQGFVLEVGENPEFKPENSSANYLHVCVEVKDIETAGKRVEEAGGILSRPLSLVEIEGVTAKTMFFTGPDGETIELLQLISGGI</sequence>
<evidence type="ECO:0000259" key="2">
    <source>
        <dbReference type="PROSITE" id="PS51819"/>
    </source>
</evidence>
<dbReference type="PANTHER" id="PTHR43048">
    <property type="entry name" value="METHYLMALONYL-COA EPIMERASE"/>
    <property type="match status" value="1"/>
</dbReference>
<dbReference type="GO" id="GO:0046872">
    <property type="term" value="F:metal ion binding"/>
    <property type="evidence" value="ECO:0007669"/>
    <property type="project" value="UniProtKB-KW"/>
</dbReference>
<keyword evidence="3" id="KW-0223">Dioxygenase</keyword>
<dbReference type="InterPro" id="IPR004360">
    <property type="entry name" value="Glyas_Fos-R_dOase_dom"/>
</dbReference>
<gene>
    <name evidence="3" type="ORF">SAMN05444394_2897</name>
</gene>
<dbReference type="GO" id="GO:0051213">
    <property type="term" value="F:dioxygenase activity"/>
    <property type="evidence" value="ECO:0007669"/>
    <property type="project" value="UniProtKB-KW"/>
</dbReference>
<evidence type="ECO:0000313" key="4">
    <source>
        <dbReference type="Proteomes" id="UP000185221"/>
    </source>
</evidence>
<name>A0A1N6G1J7_9BACT</name>
<dbReference type="EMBL" id="FSRC01000002">
    <property type="protein sequence ID" value="SIO01384.1"/>
    <property type="molecule type" value="Genomic_DNA"/>
</dbReference>
<dbReference type="PANTHER" id="PTHR43048:SF3">
    <property type="entry name" value="METHYLMALONYL-COA EPIMERASE, MITOCHONDRIAL"/>
    <property type="match status" value="1"/>
</dbReference>
<dbReference type="Pfam" id="PF00903">
    <property type="entry name" value="Glyoxalase"/>
    <property type="match status" value="1"/>
</dbReference>
<reference evidence="4" key="1">
    <citation type="submission" date="2016-11" db="EMBL/GenBank/DDBJ databases">
        <authorList>
            <person name="Varghese N."/>
            <person name="Submissions S."/>
        </authorList>
    </citation>
    <scope>NUCLEOTIDE SEQUENCE [LARGE SCALE GENOMIC DNA]</scope>
    <source>
        <strain evidence="4">DSM 15292</strain>
    </source>
</reference>
<dbReference type="PROSITE" id="PS51819">
    <property type="entry name" value="VOC"/>
    <property type="match status" value="1"/>
</dbReference>
<dbReference type="GO" id="GO:0004493">
    <property type="term" value="F:methylmalonyl-CoA epimerase activity"/>
    <property type="evidence" value="ECO:0007669"/>
    <property type="project" value="TreeGrafter"/>
</dbReference>
<protein>
    <submittedName>
        <fullName evidence="3">Catechol 2,3-dioxygenase</fullName>
    </submittedName>
</protein>
<dbReference type="GO" id="GO:0046491">
    <property type="term" value="P:L-methylmalonyl-CoA metabolic process"/>
    <property type="evidence" value="ECO:0007669"/>
    <property type="project" value="TreeGrafter"/>
</dbReference>
<dbReference type="AlphaFoldDB" id="A0A1N6G1J7"/>
<organism evidence="3 4">
    <name type="scientific">Algoriphagus halophilus</name>
    <dbReference type="NCBI Taxonomy" id="226505"/>
    <lineage>
        <taxon>Bacteria</taxon>
        <taxon>Pseudomonadati</taxon>
        <taxon>Bacteroidota</taxon>
        <taxon>Cytophagia</taxon>
        <taxon>Cytophagales</taxon>
        <taxon>Cyclobacteriaceae</taxon>
        <taxon>Algoriphagus</taxon>
    </lineage>
</organism>
<evidence type="ECO:0000313" key="3">
    <source>
        <dbReference type="EMBL" id="SIO01384.1"/>
    </source>
</evidence>
<dbReference type="SUPFAM" id="SSF54593">
    <property type="entry name" value="Glyoxalase/Bleomycin resistance protein/Dihydroxybiphenyl dioxygenase"/>
    <property type="match status" value="1"/>
</dbReference>
<dbReference type="STRING" id="226505.SAMN05444394_2897"/>
<evidence type="ECO:0000256" key="1">
    <source>
        <dbReference type="ARBA" id="ARBA00022723"/>
    </source>
</evidence>
<dbReference type="OrthoDB" id="192739at2"/>
<dbReference type="CDD" id="cd06587">
    <property type="entry name" value="VOC"/>
    <property type="match status" value="1"/>
</dbReference>
<keyword evidence="1" id="KW-0479">Metal-binding</keyword>
<dbReference type="Gene3D" id="3.10.180.10">
    <property type="entry name" value="2,3-Dihydroxybiphenyl 1,2-Dioxygenase, domain 1"/>
    <property type="match status" value="1"/>
</dbReference>
<dbReference type="InterPro" id="IPR029068">
    <property type="entry name" value="Glyas_Bleomycin-R_OHBP_Dase"/>
</dbReference>
<proteinExistence type="predicted"/>
<dbReference type="RefSeq" id="WP_074225690.1">
    <property type="nucleotide sequence ID" value="NZ_FSRC01000002.1"/>
</dbReference>
<dbReference type="InterPro" id="IPR051785">
    <property type="entry name" value="MMCE/EMCE_epimerase"/>
</dbReference>
<feature type="domain" description="VOC" evidence="2">
    <location>
        <begin position="37"/>
        <end position="171"/>
    </location>
</feature>
<accession>A0A1N6G1J7</accession>
<keyword evidence="3" id="KW-0560">Oxidoreductase</keyword>